<dbReference type="PANTHER" id="PTHR11439:SF440">
    <property type="entry name" value="INTEGRASE CATALYTIC DOMAIN-CONTAINING PROTEIN"/>
    <property type="match status" value="1"/>
</dbReference>
<keyword evidence="2" id="KW-1185">Reference proteome</keyword>
<sequence length="183" mass="20925">MQTVDRILQYLKSSPGKGLLFKRGDTMSMEIYTDADYTRSVADKRSTSGYRMFLGGNFVTWRSKKQNVVTRPSAIAEFRALAHDICEGLWLKIILDDLRIQIELPIKLFCDKSAINIAHKLVQHDKTKHIEIDKHFIKEKLDSGLIVTTHVPTRLQVVDVFTKGLPTSRFQELIGKLGMIDIH</sequence>
<dbReference type="Gramene" id="C.cajan_13775.t">
    <property type="protein sequence ID" value="C.cajan_13775.t.cds1"/>
    <property type="gene ID" value="C.cajan_13775"/>
</dbReference>
<organism evidence="1 2">
    <name type="scientific">Cajanus cajan</name>
    <name type="common">Pigeon pea</name>
    <name type="synonym">Cajanus indicus</name>
    <dbReference type="NCBI Taxonomy" id="3821"/>
    <lineage>
        <taxon>Eukaryota</taxon>
        <taxon>Viridiplantae</taxon>
        <taxon>Streptophyta</taxon>
        <taxon>Embryophyta</taxon>
        <taxon>Tracheophyta</taxon>
        <taxon>Spermatophyta</taxon>
        <taxon>Magnoliopsida</taxon>
        <taxon>eudicotyledons</taxon>
        <taxon>Gunneridae</taxon>
        <taxon>Pentapetalae</taxon>
        <taxon>rosids</taxon>
        <taxon>fabids</taxon>
        <taxon>Fabales</taxon>
        <taxon>Fabaceae</taxon>
        <taxon>Papilionoideae</taxon>
        <taxon>50 kb inversion clade</taxon>
        <taxon>NPAAA clade</taxon>
        <taxon>indigoferoid/millettioid clade</taxon>
        <taxon>Phaseoleae</taxon>
        <taxon>Cajanus</taxon>
    </lineage>
</organism>
<evidence type="ECO:0000313" key="2">
    <source>
        <dbReference type="Proteomes" id="UP000075243"/>
    </source>
</evidence>
<dbReference type="PANTHER" id="PTHR11439">
    <property type="entry name" value="GAG-POL-RELATED RETROTRANSPOSON"/>
    <property type="match status" value="1"/>
</dbReference>
<name>A0A151SVG6_CAJCA</name>
<reference evidence="1 2" key="1">
    <citation type="journal article" date="2012" name="Nat. Biotechnol.">
        <title>Draft genome sequence of pigeonpea (Cajanus cajan), an orphan legume crop of resource-poor farmers.</title>
        <authorList>
            <person name="Varshney R.K."/>
            <person name="Chen W."/>
            <person name="Li Y."/>
            <person name="Bharti A.K."/>
            <person name="Saxena R.K."/>
            <person name="Schlueter J.A."/>
            <person name="Donoghue M.T."/>
            <person name="Azam S."/>
            <person name="Fan G."/>
            <person name="Whaley A.M."/>
            <person name="Farmer A.D."/>
            <person name="Sheridan J."/>
            <person name="Iwata A."/>
            <person name="Tuteja R."/>
            <person name="Penmetsa R.V."/>
            <person name="Wu W."/>
            <person name="Upadhyaya H.D."/>
            <person name="Yang S.P."/>
            <person name="Shah T."/>
            <person name="Saxena K.B."/>
            <person name="Michael T."/>
            <person name="McCombie W.R."/>
            <person name="Yang B."/>
            <person name="Zhang G."/>
            <person name="Yang H."/>
            <person name="Wang J."/>
            <person name="Spillane C."/>
            <person name="Cook D.R."/>
            <person name="May G.D."/>
            <person name="Xu X."/>
            <person name="Jackson S.A."/>
        </authorList>
    </citation>
    <scope>NUCLEOTIDE SEQUENCE [LARGE SCALE GENOMIC DNA]</scope>
    <source>
        <strain evidence="2">cv. Asha</strain>
    </source>
</reference>
<gene>
    <name evidence="1" type="ORF">KK1_014198</name>
</gene>
<proteinExistence type="predicted"/>
<dbReference type="AlphaFoldDB" id="A0A151SVG6"/>
<dbReference type="Proteomes" id="UP000075243">
    <property type="component" value="Chromosome 10"/>
</dbReference>
<accession>A0A151SVG6</accession>
<dbReference type="EMBL" id="CM003612">
    <property type="protein sequence ID" value="KYP58776.1"/>
    <property type="molecule type" value="Genomic_DNA"/>
</dbReference>
<dbReference type="CDD" id="cd09272">
    <property type="entry name" value="RNase_HI_RT_Ty1"/>
    <property type="match status" value="1"/>
</dbReference>
<dbReference type="STRING" id="3821.A0A151SVG6"/>
<protein>
    <submittedName>
        <fullName evidence="1">Copia protein</fullName>
    </submittedName>
</protein>
<evidence type="ECO:0000313" key="1">
    <source>
        <dbReference type="EMBL" id="KYP58776.1"/>
    </source>
</evidence>